<dbReference type="PANTHER" id="PTHR11439:SF470">
    <property type="entry name" value="CYSTEINE-RICH RLK (RECEPTOR-LIKE PROTEIN KINASE) 8"/>
    <property type="match status" value="1"/>
</dbReference>
<dbReference type="CDD" id="cd09272">
    <property type="entry name" value="RNase_HI_RT_Ty1"/>
    <property type="match status" value="1"/>
</dbReference>
<sequence length="183" mass="20735">MAFTTKLQDFSFVQSAHDHCLFTKPTDHELMALLVYVDDILIRGPSLTLIQNVKTYLHELFTIKDIGDARYFLGLEISCNSTGTYVSQTKYTMDIIKDTSLSQEKSKTKKRNTVSRSTADAAYRSLAATVYELRWISCILKDFGISLVVPIPLFCDNKAALHILANPVFHECTKHIELDCHLI</sequence>
<dbReference type="Pfam" id="PF07727">
    <property type="entry name" value="RVT_2"/>
    <property type="match status" value="1"/>
</dbReference>
<proteinExistence type="predicted"/>
<dbReference type="InterPro" id="IPR043502">
    <property type="entry name" value="DNA/RNA_pol_sf"/>
</dbReference>
<evidence type="ECO:0000259" key="1">
    <source>
        <dbReference type="Pfam" id="PF07727"/>
    </source>
</evidence>
<comment type="caution">
    <text evidence="2">The sequence shown here is derived from an EMBL/GenBank/DDBJ whole genome shotgun (WGS) entry which is preliminary data.</text>
</comment>
<organism evidence="2">
    <name type="scientific">Sesamum calycinum</name>
    <dbReference type="NCBI Taxonomy" id="2727403"/>
    <lineage>
        <taxon>Eukaryota</taxon>
        <taxon>Viridiplantae</taxon>
        <taxon>Streptophyta</taxon>
        <taxon>Embryophyta</taxon>
        <taxon>Tracheophyta</taxon>
        <taxon>Spermatophyta</taxon>
        <taxon>Magnoliopsida</taxon>
        <taxon>eudicotyledons</taxon>
        <taxon>Gunneridae</taxon>
        <taxon>Pentapetalae</taxon>
        <taxon>asterids</taxon>
        <taxon>lamiids</taxon>
        <taxon>Lamiales</taxon>
        <taxon>Pedaliaceae</taxon>
        <taxon>Sesamum</taxon>
    </lineage>
</organism>
<dbReference type="AlphaFoldDB" id="A0AAW2KXK1"/>
<reference evidence="2" key="1">
    <citation type="submission" date="2020-06" db="EMBL/GenBank/DDBJ databases">
        <authorList>
            <person name="Li T."/>
            <person name="Hu X."/>
            <person name="Zhang T."/>
            <person name="Song X."/>
            <person name="Zhang H."/>
            <person name="Dai N."/>
            <person name="Sheng W."/>
            <person name="Hou X."/>
            <person name="Wei L."/>
        </authorList>
    </citation>
    <scope>NUCLEOTIDE SEQUENCE</scope>
    <source>
        <strain evidence="2">KEN8</strain>
        <tissue evidence="2">Leaf</tissue>
    </source>
</reference>
<dbReference type="PANTHER" id="PTHR11439">
    <property type="entry name" value="GAG-POL-RELATED RETROTRANSPOSON"/>
    <property type="match status" value="1"/>
</dbReference>
<name>A0AAW2KXK1_9LAMI</name>
<dbReference type="SUPFAM" id="SSF56672">
    <property type="entry name" value="DNA/RNA polymerases"/>
    <property type="match status" value="1"/>
</dbReference>
<dbReference type="InterPro" id="IPR013103">
    <property type="entry name" value="RVT_2"/>
</dbReference>
<gene>
    <name evidence="2" type="ORF">Scaly_2941800</name>
</gene>
<feature type="domain" description="Reverse transcriptase Ty1/copia-type" evidence="1">
    <location>
        <begin position="4"/>
        <end position="107"/>
    </location>
</feature>
<protein>
    <recommendedName>
        <fullName evidence="1">Reverse transcriptase Ty1/copia-type domain-containing protein</fullName>
    </recommendedName>
</protein>
<evidence type="ECO:0000313" key="2">
    <source>
        <dbReference type="EMBL" id="KAL0310298.1"/>
    </source>
</evidence>
<dbReference type="EMBL" id="JACGWM010000226">
    <property type="protein sequence ID" value="KAL0310298.1"/>
    <property type="molecule type" value="Genomic_DNA"/>
</dbReference>
<accession>A0AAW2KXK1</accession>
<reference evidence="2" key="2">
    <citation type="journal article" date="2024" name="Plant">
        <title>Genomic evolution and insights into agronomic trait innovations of Sesamum species.</title>
        <authorList>
            <person name="Miao H."/>
            <person name="Wang L."/>
            <person name="Qu L."/>
            <person name="Liu H."/>
            <person name="Sun Y."/>
            <person name="Le M."/>
            <person name="Wang Q."/>
            <person name="Wei S."/>
            <person name="Zheng Y."/>
            <person name="Lin W."/>
            <person name="Duan Y."/>
            <person name="Cao H."/>
            <person name="Xiong S."/>
            <person name="Wang X."/>
            <person name="Wei L."/>
            <person name="Li C."/>
            <person name="Ma Q."/>
            <person name="Ju M."/>
            <person name="Zhao R."/>
            <person name="Li G."/>
            <person name="Mu C."/>
            <person name="Tian Q."/>
            <person name="Mei H."/>
            <person name="Zhang T."/>
            <person name="Gao T."/>
            <person name="Zhang H."/>
        </authorList>
    </citation>
    <scope>NUCLEOTIDE SEQUENCE</scope>
    <source>
        <strain evidence="2">KEN8</strain>
    </source>
</reference>